<feature type="domain" description="C2H2-type" evidence="9">
    <location>
        <begin position="110"/>
        <end position="132"/>
    </location>
</feature>
<evidence type="ECO:0000256" key="2">
    <source>
        <dbReference type="ARBA" id="ARBA00022737"/>
    </source>
</evidence>
<dbReference type="PROSITE" id="PS50157">
    <property type="entry name" value="ZINC_FINGER_C2H2_2"/>
    <property type="match status" value="2"/>
</dbReference>
<evidence type="ECO:0000256" key="7">
    <source>
        <dbReference type="PROSITE-ProRule" id="PRU00042"/>
    </source>
</evidence>
<reference evidence="10" key="1">
    <citation type="journal article" date="2025" name="Foods">
        <title>Unveiling the Microbial Signatures of Arabica Coffee Cherries: Insights into Ripeness Specific Diversity, Functional Traits, and Implications for Quality and Safety.</title>
        <authorList>
            <consortium name="RefSeq"/>
            <person name="Tenea G.N."/>
            <person name="Cifuentes V."/>
            <person name="Reyes P."/>
            <person name="Cevallos-Vallejos M."/>
        </authorList>
    </citation>
    <scope>NUCLEOTIDE SEQUENCE [LARGE SCALE GENOMIC DNA]</scope>
</reference>
<evidence type="ECO:0000256" key="3">
    <source>
        <dbReference type="ARBA" id="ARBA00022771"/>
    </source>
</evidence>
<dbReference type="GO" id="GO:0003700">
    <property type="term" value="F:DNA-binding transcription factor activity"/>
    <property type="evidence" value="ECO:0007669"/>
    <property type="project" value="InterPro"/>
</dbReference>
<feature type="region of interest" description="Disordered" evidence="8">
    <location>
        <begin position="1"/>
        <end position="46"/>
    </location>
</feature>
<dbReference type="PANTHER" id="PTHR45988:SF92">
    <property type="entry name" value="C2H2 TYPE ZINC FINGER TRANSCRIPTION FACTOR FAMILY-RELATED"/>
    <property type="match status" value="1"/>
</dbReference>
<reference evidence="11" key="2">
    <citation type="submission" date="2025-08" db="UniProtKB">
        <authorList>
            <consortium name="RefSeq"/>
        </authorList>
    </citation>
    <scope>IDENTIFICATION</scope>
    <source>
        <tissue evidence="11">Leaves</tissue>
    </source>
</reference>
<sequence length="262" mass="27654">MALEALNSPTTPTPSFPFDNPSLRHLTEPWAKGKRSKRPRSLDHPQPTEEEYLALCLIMLARGGKVNFNLPSSFPSSSSSSTAAAAAPKASLPPPPPHVSTSSDVPKLLYKCSVCNKAFGSYQALGGHKASHRKLPSGGGDDQPSTSTTTVTTTSTSGVGAGGSGRTHECSICHKCFPSGQALGGHKRCHYEGTIGGGSSGGHSGLTSSEGVGSTNTNSHRDFDLNLPAWPEFWSTEDEVESPHPAKKSRFNLPIKVENIKY</sequence>
<keyword evidence="4" id="KW-0862">Zinc</keyword>
<evidence type="ECO:0000256" key="1">
    <source>
        <dbReference type="ARBA" id="ARBA00022723"/>
    </source>
</evidence>
<feature type="domain" description="C2H2-type" evidence="9">
    <location>
        <begin position="168"/>
        <end position="190"/>
    </location>
</feature>
<protein>
    <submittedName>
        <fullName evidence="11">Zinc finger protein ZAT10-like</fullName>
    </submittedName>
</protein>
<organism evidence="10 11">
    <name type="scientific">Coffea arabica</name>
    <name type="common">Arabian coffee</name>
    <dbReference type="NCBI Taxonomy" id="13443"/>
    <lineage>
        <taxon>Eukaryota</taxon>
        <taxon>Viridiplantae</taxon>
        <taxon>Streptophyta</taxon>
        <taxon>Embryophyta</taxon>
        <taxon>Tracheophyta</taxon>
        <taxon>Spermatophyta</taxon>
        <taxon>Magnoliopsida</taxon>
        <taxon>eudicotyledons</taxon>
        <taxon>Gunneridae</taxon>
        <taxon>Pentapetalae</taxon>
        <taxon>asterids</taxon>
        <taxon>lamiids</taxon>
        <taxon>Gentianales</taxon>
        <taxon>Rubiaceae</taxon>
        <taxon>Ixoroideae</taxon>
        <taxon>Gardenieae complex</taxon>
        <taxon>Bertiereae - Coffeeae clade</taxon>
        <taxon>Coffeeae</taxon>
        <taxon>Coffea</taxon>
    </lineage>
</organism>
<evidence type="ECO:0000313" key="11">
    <source>
        <dbReference type="RefSeq" id="XP_027090113.2"/>
    </source>
</evidence>
<gene>
    <name evidence="11" type="primary">LOC113711139</name>
</gene>
<feature type="region of interest" description="Disordered" evidence="8">
    <location>
        <begin position="73"/>
        <end position="103"/>
    </location>
</feature>
<dbReference type="InterPro" id="IPR036236">
    <property type="entry name" value="Znf_C2H2_sf"/>
</dbReference>
<dbReference type="InterPro" id="IPR013087">
    <property type="entry name" value="Znf_C2H2_type"/>
</dbReference>
<evidence type="ECO:0000256" key="6">
    <source>
        <dbReference type="ARBA" id="ARBA00023163"/>
    </source>
</evidence>
<evidence type="ECO:0000256" key="4">
    <source>
        <dbReference type="ARBA" id="ARBA00022833"/>
    </source>
</evidence>
<evidence type="ECO:0000313" key="10">
    <source>
        <dbReference type="Proteomes" id="UP001652660"/>
    </source>
</evidence>
<dbReference type="Pfam" id="PF13912">
    <property type="entry name" value="zf-C2H2_6"/>
    <property type="match status" value="2"/>
</dbReference>
<keyword evidence="5" id="KW-0805">Transcription regulation</keyword>
<dbReference type="Proteomes" id="UP001652660">
    <property type="component" value="Chromosome 10c"/>
</dbReference>
<proteinExistence type="predicted"/>
<dbReference type="OrthoDB" id="40579at2759"/>
<dbReference type="GO" id="GO:0000976">
    <property type="term" value="F:transcription cis-regulatory region binding"/>
    <property type="evidence" value="ECO:0007669"/>
    <property type="project" value="TreeGrafter"/>
</dbReference>
<dbReference type="PROSITE" id="PS00028">
    <property type="entry name" value="ZINC_FINGER_C2H2_1"/>
    <property type="match status" value="2"/>
</dbReference>
<dbReference type="GO" id="GO:0005634">
    <property type="term" value="C:nucleus"/>
    <property type="evidence" value="ECO:0007669"/>
    <property type="project" value="TreeGrafter"/>
</dbReference>
<feature type="compositionally biased region" description="Low complexity" evidence="8">
    <location>
        <begin position="145"/>
        <end position="158"/>
    </location>
</feature>
<keyword evidence="2" id="KW-0677">Repeat</keyword>
<dbReference type="SUPFAM" id="SSF57667">
    <property type="entry name" value="beta-beta-alpha zinc fingers"/>
    <property type="match status" value="1"/>
</dbReference>
<accession>A0A6P6UI07</accession>
<keyword evidence="10" id="KW-1185">Reference proteome</keyword>
<feature type="compositionally biased region" description="Low complexity" evidence="8">
    <location>
        <begin position="73"/>
        <end position="90"/>
    </location>
</feature>
<keyword evidence="6" id="KW-0804">Transcription</keyword>
<dbReference type="RefSeq" id="XP_027090113.2">
    <property type="nucleotide sequence ID" value="XM_027234312.2"/>
</dbReference>
<keyword evidence="3 7" id="KW-0863">Zinc-finger</keyword>
<dbReference type="GO" id="GO:0008270">
    <property type="term" value="F:zinc ion binding"/>
    <property type="evidence" value="ECO:0007669"/>
    <property type="project" value="UniProtKB-KW"/>
</dbReference>
<dbReference type="InterPro" id="IPR044653">
    <property type="entry name" value="AZF1/2/3-like"/>
</dbReference>
<dbReference type="Gene3D" id="3.30.160.60">
    <property type="entry name" value="Classic Zinc Finger"/>
    <property type="match status" value="1"/>
</dbReference>
<name>A0A6P6UI07_COFAR</name>
<keyword evidence="1" id="KW-0479">Metal-binding</keyword>
<evidence type="ECO:0000259" key="9">
    <source>
        <dbReference type="PROSITE" id="PS50157"/>
    </source>
</evidence>
<feature type="region of interest" description="Disordered" evidence="8">
    <location>
        <begin position="129"/>
        <end position="165"/>
    </location>
</feature>
<evidence type="ECO:0000256" key="5">
    <source>
        <dbReference type="ARBA" id="ARBA00023015"/>
    </source>
</evidence>
<dbReference type="PANTHER" id="PTHR45988">
    <property type="entry name" value="C2H2 TYPE ZINC FINGER TRANSCRIPTION FACTOR FAMILY-RELATED"/>
    <property type="match status" value="1"/>
</dbReference>
<evidence type="ECO:0000256" key="8">
    <source>
        <dbReference type="SAM" id="MobiDB-lite"/>
    </source>
</evidence>
<dbReference type="SMART" id="SM00355">
    <property type="entry name" value="ZnF_C2H2"/>
    <property type="match status" value="2"/>
</dbReference>
<dbReference type="GeneID" id="113711139"/>
<feature type="region of interest" description="Disordered" evidence="8">
    <location>
        <begin position="199"/>
        <end position="220"/>
    </location>
</feature>